<feature type="transmembrane region" description="Helical" evidence="9">
    <location>
        <begin position="53"/>
        <end position="70"/>
    </location>
</feature>
<dbReference type="GO" id="GO:0015740">
    <property type="term" value="P:C4-dicarboxylate transport"/>
    <property type="evidence" value="ECO:0007669"/>
    <property type="project" value="TreeGrafter"/>
</dbReference>
<keyword evidence="12" id="KW-1185">Reference proteome</keyword>
<dbReference type="Pfam" id="PF04290">
    <property type="entry name" value="DctQ"/>
    <property type="match status" value="1"/>
</dbReference>
<dbReference type="InterPro" id="IPR007387">
    <property type="entry name" value="TRAP_DctQ"/>
</dbReference>
<dbReference type="GO" id="GO:0022857">
    <property type="term" value="F:transmembrane transporter activity"/>
    <property type="evidence" value="ECO:0007669"/>
    <property type="project" value="TreeGrafter"/>
</dbReference>
<dbReference type="InterPro" id="IPR055348">
    <property type="entry name" value="DctQ"/>
</dbReference>
<evidence type="ECO:0000256" key="2">
    <source>
        <dbReference type="ARBA" id="ARBA00022448"/>
    </source>
</evidence>
<feature type="domain" description="Tripartite ATP-independent periplasmic transporters DctQ component" evidence="10">
    <location>
        <begin position="29"/>
        <end position="165"/>
    </location>
</feature>
<dbReference type="GO" id="GO:0005886">
    <property type="term" value="C:plasma membrane"/>
    <property type="evidence" value="ECO:0007669"/>
    <property type="project" value="UniProtKB-SubCell"/>
</dbReference>
<dbReference type="AlphaFoldDB" id="A0A9J6QUD3"/>
<comment type="caution">
    <text evidence="11">The sequence shown here is derived from an EMBL/GenBank/DDBJ whole genome shotgun (WGS) entry which is preliminary data.</text>
</comment>
<organism evidence="11 12">
    <name type="scientific">Hominibacterium faecale</name>
    <dbReference type="NCBI Taxonomy" id="2839743"/>
    <lineage>
        <taxon>Bacteria</taxon>
        <taxon>Bacillati</taxon>
        <taxon>Bacillota</taxon>
        <taxon>Clostridia</taxon>
        <taxon>Peptostreptococcales</taxon>
        <taxon>Anaerovoracaceae</taxon>
        <taxon>Hominibacterium</taxon>
    </lineage>
</organism>
<dbReference type="EMBL" id="JAOSHN010000001">
    <property type="protein sequence ID" value="MCU7377254.1"/>
    <property type="molecule type" value="Genomic_DNA"/>
</dbReference>
<evidence type="ECO:0000259" key="10">
    <source>
        <dbReference type="Pfam" id="PF04290"/>
    </source>
</evidence>
<dbReference type="RefSeq" id="WP_148398217.1">
    <property type="nucleotide sequence ID" value="NZ_JAOSHN010000001.1"/>
</dbReference>
<dbReference type="PANTHER" id="PTHR35011">
    <property type="entry name" value="2,3-DIKETO-L-GULONATE TRAP TRANSPORTER SMALL PERMEASE PROTEIN YIAM"/>
    <property type="match status" value="1"/>
</dbReference>
<dbReference type="PANTHER" id="PTHR35011:SF2">
    <property type="entry name" value="2,3-DIKETO-L-GULONATE TRAP TRANSPORTER SMALL PERMEASE PROTEIN YIAM"/>
    <property type="match status" value="1"/>
</dbReference>
<reference evidence="11" key="1">
    <citation type="submission" date="2022-09" db="EMBL/GenBank/DDBJ databases">
        <title>Culturomic study of gut microbiota in children with autism spectrum disorder.</title>
        <authorList>
            <person name="Efimov B.A."/>
            <person name="Chaplin A.V."/>
            <person name="Sokolova S.R."/>
            <person name="Pikina A.P."/>
            <person name="Korzhanova M."/>
            <person name="Belova V."/>
            <person name="Korostin D."/>
        </authorList>
    </citation>
    <scope>NUCLEOTIDE SEQUENCE</scope>
    <source>
        <strain evidence="11">ASD5510</strain>
    </source>
</reference>
<keyword evidence="4" id="KW-0997">Cell inner membrane</keyword>
<evidence type="ECO:0000256" key="4">
    <source>
        <dbReference type="ARBA" id="ARBA00022519"/>
    </source>
</evidence>
<keyword evidence="7 9" id="KW-0472">Membrane</keyword>
<sequence length="183" mass="20651">MEKKNQITAISDRVCWVEKQITWIGFIVMLGLLVIQVACRYCFHFPLAWSEELVRFIYVAVSYTGAIVAVRENEHICINIIPIILKKLLKNPNREESVLKVLDLTADGICAVFWTFISYGVLGYTAEVKEKAMLSTANEWPMWIVFVPVLASGILIIFHYIMNGIETAMSFKKDGAAKGGELS</sequence>
<name>A0A9J6QUD3_9FIRM</name>
<keyword evidence="5 9" id="KW-0812">Transmembrane</keyword>
<evidence type="ECO:0000256" key="9">
    <source>
        <dbReference type="SAM" id="Phobius"/>
    </source>
</evidence>
<evidence type="ECO:0000256" key="1">
    <source>
        <dbReference type="ARBA" id="ARBA00004429"/>
    </source>
</evidence>
<accession>A0A9J6QUD3</accession>
<comment type="subcellular location">
    <subcellularLocation>
        <location evidence="1">Cell inner membrane</location>
        <topology evidence="1">Multi-pass membrane protein</topology>
    </subcellularLocation>
</comment>
<keyword evidence="6 9" id="KW-1133">Transmembrane helix</keyword>
<evidence type="ECO:0000256" key="3">
    <source>
        <dbReference type="ARBA" id="ARBA00022475"/>
    </source>
</evidence>
<feature type="transmembrane region" description="Helical" evidence="9">
    <location>
        <begin position="21"/>
        <end position="47"/>
    </location>
</feature>
<evidence type="ECO:0000313" key="11">
    <source>
        <dbReference type="EMBL" id="MCU7377254.1"/>
    </source>
</evidence>
<protein>
    <submittedName>
        <fullName evidence="11">TRAP transporter small permease</fullName>
    </submittedName>
</protein>
<evidence type="ECO:0000256" key="5">
    <source>
        <dbReference type="ARBA" id="ARBA00022692"/>
    </source>
</evidence>
<gene>
    <name evidence="11" type="ORF">OBO34_02675</name>
</gene>
<proteinExistence type="inferred from homology"/>
<evidence type="ECO:0000313" key="12">
    <source>
        <dbReference type="Proteomes" id="UP001065549"/>
    </source>
</evidence>
<keyword evidence="2" id="KW-0813">Transport</keyword>
<comment type="similarity">
    <text evidence="8">Belongs to the TRAP transporter small permease family.</text>
</comment>
<feature type="transmembrane region" description="Helical" evidence="9">
    <location>
        <begin position="101"/>
        <end position="122"/>
    </location>
</feature>
<dbReference type="Proteomes" id="UP001065549">
    <property type="component" value="Unassembled WGS sequence"/>
</dbReference>
<evidence type="ECO:0000256" key="7">
    <source>
        <dbReference type="ARBA" id="ARBA00023136"/>
    </source>
</evidence>
<keyword evidence="3" id="KW-1003">Cell membrane</keyword>
<evidence type="ECO:0000256" key="6">
    <source>
        <dbReference type="ARBA" id="ARBA00022989"/>
    </source>
</evidence>
<evidence type="ECO:0000256" key="8">
    <source>
        <dbReference type="ARBA" id="ARBA00038436"/>
    </source>
</evidence>
<feature type="transmembrane region" description="Helical" evidence="9">
    <location>
        <begin position="142"/>
        <end position="162"/>
    </location>
</feature>